<keyword evidence="2" id="KW-0732">Signal</keyword>
<protein>
    <submittedName>
        <fullName evidence="3">Uncharacterized protein</fullName>
    </submittedName>
</protein>
<evidence type="ECO:0000256" key="1">
    <source>
        <dbReference type="SAM" id="MobiDB-lite"/>
    </source>
</evidence>
<evidence type="ECO:0000313" key="4">
    <source>
        <dbReference type="Proteomes" id="UP000192257"/>
    </source>
</evidence>
<feature type="compositionally biased region" description="Low complexity" evidence="1">
    <location>
        <begin position="104"/>
        <end position="118"/>
    </location>
</feature>
<evidence type="ECO:0000256" key="2">
    <source>
        <dbReference type="SAM" id="SignalP"/>
    </source>
</evidence>
<comment type="caution">
    <text evidence="3">The sequence shown here is derived from an EMBL/GenBank/DDBJ whole genome shotgun (WGS) entry which is preliminary data.</text>
</comment>
<name>A0A1X0NCZ6_9TRYP</name>
<sequence length="140" mass="13926">MPMQMMMAGHVLCLLPFILYCFCGCVLANVPNPYSFMTGDGVAGMPGGFHQAGMPGGGVHPNNVELQPAGIPGPAVPGRLPVNSPVGVPKGVQQRPYTDPAVPHGPCGTPGAPGAIPGSAAGTNTCSAGIPGSHHVVPSP</sequence>
<organism evidence="3 4">
    <name type="scientific">Trypanosoma theileri</name>
    <dbReference type="NCBI Taxonomy" id="67003"/>
    <lineage>
        <taxon>Eukaryota</taxon>
        <taxon>Discoba</taxon>
        <taxon>Euglenozoa</taxon>
        <taxon>Kinetoplastea</taxon>
        <taxon>Metakinetoplastina</taxon>
        <taxon>Trypanosomatida</taxon>
        <taxon>Trypanosomatidae</taxon>
        <taxon>Trypanosoma</taxon>
    </lineage>
</organism>
<dbReference type="Proteomes" id="UP000192257">
    <property type="component" value="Unassembled WGS sequence"/>
</dbReference>
<dbReference type="VEuPathDB" id="TriTrypDB:TM35_002071000"/>
<feature type="region of interest" description="Disordered" evidence="1">
    <location>
        <begin position="70"/>
        <end position="118"/>
    </location>
</feature>
<proteinExistence type="predicted"/>
<dbReference type="EMBL" id="NBCO01000207">
    <property type="protein sequence ID" value="ORC79559.1"/>
    <property type="molecule type" value="Genomic_DNA"/>
</dbReference>
<feature type="chain" id="PRO_5010889396" evidence="2">
    <location>
        <begin position="29"/>
        <end position="140"/>
    </location>
</feature>
<dbReference type="GeneID" id="39991798"/>
<evidence type="ECO:0000313" key="3">
    <source>
        <dbReference type="EMBL" id="ORC79559.1"/>
    </source>
</evidence>
<reference evidence="3 4" key="1">
    <citation type="submission" date="2017-03" db="EMBL/GenBank/DDBJ databases">
        <title>An alternative strategy for trypanosome survival in the mammalian bloodstream revealed through genome and transcriptome analysis of the ubiquitous bovine parasite Trypanosoma (Megatrypanum) theileri.</title>
        <authorList>
            <person name="Kelly S."/>
            <person name="Ivens A."/>
            <person name="Mott A."/>
            <person name="O'Neill E."/>
            <person name="Emms D."/>
            <person name="Macleod O."/>
            <person name="Voorheis P."/>
            <person name="Matthews J."/>
            <person name="Matthews K."/>
            <person name="Carrington M."/>
        </authorList>
    </citation>
    <scope>NUCLEOTIDE SEQUENCE [LARGE SCALE GENOMIC DNA]</scope>
    <source>
        <strain evidence="3">Edinburgh</strain>
    </source>
</reference>
<accession>A0A1X0NCZ6</accession>
<dbReference type="AlphaFoldDB" id="A0A1X0NCZ6"/>
<keyword evidence="4" id="KW-1185">Reference proteome</keyword>
<feature type="non-terminal residue" evidence="3">
    <location>
        <position position="140"/>
    </location>
</feature>
<feature type="signal peptide" evidence="2">
    <location>
        <begin position="1"/>
        <end position="28"/>
    </location>
</feature>
<dbReference type="RefSeq" id="XP_028876688.1">
    <property type="nucleotide sequence ID" value="XM_029032018.1"/>
</dbReference>
<gene>
    <name evidence="3" type="ORF">TM35_002071000</name>
</gene>